<dbReference type="AlphaFoldDB" id="A0A0P0VIU5"/>
<evidence type="ECO:0000313" key="1">
    <source>
        <dbReference type="EMBL" id="BAS78562.1"/>
    </source>
</evidence>
<dbReference type="Proteomes" id="UP000059680">
    <property type="component" value="Chromosome 2"/>
</dbReference>
<dbReference type="Gramene" id="Os02t0462000-01">
    <property type="protein sequence ID" value="Os02t0462000-01"/>
    <property type="gene ID" value="Os02g0462000"/>
</dbReference>
<reference evidence="1 2" key="3">
    <citation type="journal article" date="2013" name="Rice">
        <title>Improvement of the Oryza sativa Nipponbare reference genome using next generation sequence and optical map data.</title>
        <authorList>
            <person name="Kawahara Y."/>
            <person name="de la Bastide M."/>
            <person name="Hamilton J.P."/>
            <person name="Kanamori H."/>
            <person name="McCombie W.R."/>
            <person name="Ouyang S."/>
            <person name="Schwartz D.C."/>
            <person name="Tanaka T."/>
            <person name="Wu J."/>
            <person name="Zhou S."/>
            <person name="Childs K.L."/>
            <person name="Davidson R.M."/>
            <person name="Lin H."/>
            <person name="Quesada-Ocampo L."/>
            <person name="Vaillancourt B."/>
            <person name="Sakai H."/>
            <person name="Lee S.S."/>
            <person name="Kim J."/>
            <person name="Numa H."/>
            <person name="Itoh T."/>
            <person name="Buell C.R."/>
            <person name="Matsumoto T."/>
        </authorList>
    </citation>
    <scope>NUCLEOTIDE SEQUENCE [LARGE SCALE GENOMIC DNA]</scope>
    <source>
        <strain evidence="2">cv. Nipponbare</strain>
    </source>
</reference>
<keyword evidence="2" id="KW-1185">Reference proteome</keyword>
<accession>A0A0P0VIU5</accession>
<dbReference type="ExpressionAtlas" id="A0A0P0VIU5">
    <property type="expression patterns" value="baseline and differential"/>
</dbReference>
<organism evidence="1 2">
    <name type="scientific">Oryza sativa subsp. japonica</name>
    <name type="common">Rice</name>
    <dbReference type="NCBI Taxonomy" id="39947"/>
    <lineage>
        <taxon>Eukaryota</taxon>
        <taxon>Viridiplantae</taxon>
        <taxon>Streptophyta</taxon>
        <taxon>Embryophyta</taxon>
        <taxon>Tracheophyta</taxon>
        <taxon>Spermatophyta</taxon>
        <taxon>Magnoliopsida</taxon>
        <taxon>Liliopsida</taxon>
        <taxon>Poales</taxon>
        <taxon>Poaceae</taxon>
        <taxon>BOP clade</taxon>
        <taxon>Oryzoideae</taxon>
        <taxon>Oryzeae</taxon>
        <taxon>Oryzinae</taxon>
        <taxon>Oryza</taxon>
        <taxon>Oryza sativa</taxon>
    </lineage>
</organism>
<sequence length="82" mass="8375">MTSTCFSSTGSGSRSCKCSSMEGVLMLSISSNSINNSTSCSLTLGASIGLDGILVLWIEGTEFATPIVFFVVVPGARTEGTA</sequence>
<name>A0A0P0VIU5_ORYSJ</name>
<dbReference type="EMBL" id="AP014958">
    <property type="protein sequence ID" value="BAS78562.1"/>
    <property type="molecule type" value="Genomic_DNA"/>
</dbReference>
<proteinExistence type="predicted"/>
<reference evidence="2" key="1">
    <citation type="journal article" date="2005" name="Nature">
        <title>The map-based sequence of the rice genome.</title>
        <authorList>
            <consortium name="International rice genome sequencing project (IRGSP)"/>
            <person name="Matsumoto T."/>
            <person name="Wu J."/>
            <person name="Kanamori H."/>
            <person name="Katayose Y."/>
            <person name="Fujisawa M."/>
            <person name="Namiki N."/>
            <person name="Mizuno H."/>
            <person name="Yamamoto K."/>
            <person name="Antonio B.A."/>
            <person name="Baba T."/>
            <person name="Sakata K."/>
            <person name="Nagamura Y."/>
            <person name="Aoki H."/>
            <person name="Arikawa K."/>
            <person name="Arita K."/>
            <person name="Bito T."/>
            <person name="Chiden Y."/>
            <person name="Fujitsuka N."/>
            <person name="Fukunaka R."/>
            <person name="Hamada M."/>
            <person name="Harada C."/>
            <person name="Hayashi A."/>
            <person name="Hijishita S."/>
            <person name="Honda M."/>
            <person name="Hosokawa S."/>
            <person name="Ichikawa Y."/>
            <person name="Idonuma A."/>
            <person name="Iijima M."/>
            <person name="Ikeda M."/>
            <person name="Ikeno M."/>
            <person name="Ito K."/>
            <person name="Ito S."/>
            <person name="Ito T."/>
            <person name="Ito Y."/>
            <person name="Ito Y."/>
            <person name="Iwabuchi A."/>
            <person name="Kamiya K."/>
            <person name="Karasawa W."/>
            <person name="Kurita K."/>
            <person name="Katagiri S."/>
            <person name="Kikuta A."/>
            <person name="Kobayashi H."/>
            <person name="Kobayashi N."/>
            <person name="Machita K."/>
            <person name="Maehara T."/>
            <person name="Masukawa M."/>
            <person name="Mizubayashi T."/>
            <person name="Mukai Y."/>
            <person name="Nagasaki H."/>
            <person name="Nagata Y."/>
            <person name="Naito S."/>
            <person name="Nakashima M."/>
            <person name="Nakama Y."/>
            <person name="Nakamichi Y."/>
            <person name="Nakamura M."/>
            <person name="Meguro A."/>
            <person name="Negishi M."/>
            <person name="Ohta I."/>
            <person name="Ohta T."/>
            <person name="Okamoto M."/>
            <person name="Ono N."/>
            <person name="Saji S."/>
            <person name="Sakaguchi M."/>
            <person name="Sakai K."/>
            <person name="Shibata M."/>
            <person name="Shimokawa T."/>
            <person name="Song J."/>
            <person name="Takazaki Y."/>
            <person name="Terasawa K."/>
            <person name="Tsugane M."/>
            <person name="Tsuji K."/>
            <person name="Ueda S."/>
            <person name="Waki K."/>
            <person name="Yamagata H."/>
            <person name="Yamamoto M."/>
            <person name="Yamamoto S."/>
            <person name="Yamane H."/>
            <person name="Yoshiki S."/>
            <person name="Yoshihara R."/>
            <person name="Yukawa K."/>
            <person name="Zhong H."/>
            <person name="Yano M."/>
            <person name="Yuan Q."/>
            <person name="Ouyang S."/>
            <person name="Liu J."/>
            <person name="Jones K.M."/>
            <person name="Gansberger K."/>
            <person name="Moffat K."/>
            <person name="Hill J."/>
            <person name="Bera J."/>
            <person name="Fadrosh D."/>
            <person name="Jin S."/>
            <person name="Johri S."/>
            <person name="Kim M."/>
            <person name="Overton L."/>
            <person name="Reardon M."/>
            <person name="Tsitrin T."/>
            <person name="Vuong H."/>
            <person name="Weaver B."/>
            <person name="Ciecko A."/>
            <person name="Tallon L."/>
            <person name="Jackson J."/>
            <person name="Pai G."/>
            <person name="Aken S.V."/>
            <person name="Utterback T."/>
            <person name="Reidmuller S."/>
            <person name="Feldblyum T."/>
            <person name="Hsiao J."/>
            <person name="Zismann V."/>
            <person name="Iobst S."/>
            <person name="de Vazeille A.R."/>
            <person name="Buell C.R."/>
            <person name="Ying K."/>
            <person name="Li Y."/>
            <person name="Lu T."/>
            <person name="Huang Y."/>
            <person name="Zhao Q."/>
            <person name="Feng Q."/>
            <person name="Zhang L."/>
            <person name="Zhu J."/>
            <person name="Weng Q."/>
            <person name="Mu J."/>
            <person name="Lu Y."/>
            <person name="Fan D."/>
            <person name="Liu Y."/>
            <person name="Guan J."/>
            <person name="Zhang Y."/>
            <person name="Yu S."/>
            <person name="Liu X."/>
            <person name="Zhang Y."/>
            <person name="Hong G."/>
            <person name="Han B."/>
            <person name="Choisne N."/>
            <person name="Demange N."/>
            <person name="Orjeda G."/>
            <person name="Samain S."/>
            <person name="Cattolico L."/>
            <person name="Pelletier E."/>
            <person name="Couloux A."/>
            <person name="Segurens B."/>
            <person name="Wincker P."/>
            <person name="D'Hont A."/>
            <person name="Scarpelli C."/>
            <person name="Weissenbach J."/>
            <person name="Salanoubat M."/>
            <person name="Quetier F."/>
            <person name="Yu Y."/>
            <person name="Kim H.R."/>
            <person name="Rambo T."/>
            <person name="Currie J."/>
            <person name="Collura K."/>
            <person name="Luo M."/>
            <person name="Yang T."/>
            <person name="Ammiraju J.S.S."/>
            <person name="Engler F."/>
            <person name="Soderlund C."/>
            <person name="Wing R.A."/>
            <person name="Palmer L.E."/>
            <person name="de la Bastide M."/>
            <person name="Spiegel L."/>
            <person name="Nascimento L."/>
            <person name="Zutavern T."/>
            <person name="O'Shaughnessy A."/>
            <person name="Dike S."/>
            <person name="Dedhia N."/>
            <person name="Preston R."/>
            <person name="Balija V."/>
            <person name="McCombie W.R."/>
            <person name="Chow T."/>
            <person name="Chen H."/>
            <person name="Chung M."/>
            <person name="Chen C."/>
            <person name="Shaw J."/>
            <person name="Wu H."/>
            <person name="Hsiao K."/>
            <person name="Chao Y."/>
            <person name="Chu M."/>
            <person name="Cheng C."/>
            <person name="Hour A."/>
            <person name="Lee P."/>
            <person name="Lin S."/>
            <person name="Lin Y."/>
            <person name="Liou J."/>
            <person name="Liu S."/>
            <person name="Hsing Y."/>
            <person name="Raghuvanshi S."/>
            <person name="Mohanty A."/>
            <person name="Bharti A.K."/>
            <person name="Gaur A."/>
            <person name="Gupta V."/>
            <person name="Kumar D."/>
            <person name="Ravi V."/>
            <person name="Vij S."/>
            <person name="Kapur A."/>
            <person name="Khurana P."/>
            <person name="Khurana P."/>
            <person name="Khurana J.P."/>
            <person name="Tyagi A.K."/>
            <person name="Gaikwad K."/>
            <person name="Singh A."/>
            <person name="Dalal V."/>
            <person name="Srivastava S."/>
            <person name="Dixit A."/>
            <person name="Pal A.K."/>
            <person name="Ghazi I.A."/>
            <person name="Yadav M."/>
            <person name="Pandit A."/>
            <person name="Bhargava A."/>
            <person name="Sureshbabu K."/>
            <person name="Batra K."/>
            <person name="Sharma T.R."/>
            <person name="Mohapatra T."/>
            <person name="Singh N.K."/>
            <person name="Messing J."/>
            <person name="Nelson A.B."/>
            <person name="Fuks G."/>
            <person name="Kavchok S."/>
            <person name="Keizer G."/>
            <person name="Linton E."/>
            <person name="Llaca V."/>
            <person name="Song R."/>
            <person name="Tanyolac B."/>
            <person name="Young S."/>
            <person name="Ho-Il K."/>
            <person name="Hahn J.H."/>
            <person name="Sangsakoo G."/>
            <person name="Vanavichit A."/>
            <person name="de Mattos Luiz.A.T."/>
            <person name="Zimmer P.D."/>
            <person name="Malone G."/>
            <person name="Dellagostin O."/>
            <person name="de Oliveira A.C."/>
            <person name="Bevan M."/>
            <person name="Bancroft I."/>
            <person name="Minx P."/>
            <person name="Cordum H."/>
            <person name="Wilson R."/>
            <person name="Cheng Z."/>
            <person name="Jin W."/>
            <person name="Jiang J."/>
            <person name="Leong S.A."/>
            <person name="Iwama H."/>
            <person name="Gojobori T."/>
            <person name="Itoh T."/>
            <person name="Niimura Y."/>
            <person name="Fujii Y."/>
            <person name="Habara T."/>
            <person name="Sakai H."/>
            <person name="Sato Y."/>
            <person name="Wilson G."/>
            <person name="Kumar K."/>
            <person name="McCouch S."/>
            <person name="Juretic N."/>
            <person name="Hoen D."/>
            <person name="Wright S."/>
            <person name="Bruskiewich R."/>
            <person name="Bureau T."/>
            <person name="Miyao A."/>
            <person name="Hirochika H."/>
            <person name="Nishikawa T."/>
            <person name="Kadowaki K."/>
            <person name="Sugiura M."/>
            <person name="Burr B."/>
            <person name="Sasaki T."/>
        </authorList>
    </citation>
    <scope>NUCLEOTIDE SEQUENCE [LARGE SCALE GENOMIC DNA]</scope>
    <source>
        <strain evidence="2">cv. Nipponbare</strain>
    </source>
</reference>
<protein>
    <submittedName>
        <fullName evidence="1">Os02g0462000 protein</fullName>
    </submittedName>
</protein>
<dbReference type="PaxDb" id="39947-A0A0P0VIU5"/>
<reference evidence="1 2" key="2">
    <citation type="journal article" date="2013" name="Plant Cell Physiol.">
        <title>Rice Annotation Project Database (RAP-DB): an integrative and interactive database for rice genomics.</title>
        <authorList>
            <person name="Sakai H."/>
            <person name="Lee S.S."/>
            <person name="Tanaka T."/>
            <person name="Numa H."/>
            <person name="Kim J."/>
            <person name="Kawahara Y."/>
            <person name="Wakimoto H."/>
            <person name="Yang C.C."/>
            <person name="Iwamoto M."/>
            <person name="Abe T."/>
            <person name="Yamada Y."/>
            <person name="Muto A."/>
            <person name="Inokuchi H."/>
            <person name="Ikemura T."/>
            <person name="Matsumoto T."/>
            <person name="Sasaki T."/>
            <person name="Itoh T."/>
        </authorList>
    </citation>
    <scope>NUCLEOTIDE SEQUENCE [LARGE SCALE GENOMIC DNA]</scope>
    <source>
        <strain evidence="2">cv. Nipponbare</strain>
    </source>
</reference>
<gene>
    <name evidence="1" type="ordered locus">Os02g0462000</name>
    <name evidence="1" type="ORF">OSNPB_020462000</name>
</gene>
<evidence type="ECO:0000313" key="2">
    <source>
        <dbReference type="Proteomes" id="UP000059680"/>
    </source>
</evidence>
<dbReference type="InParanoid" id="A0A0P0VIU5"/>
<dbReference type="Gramene" id="Os02t0462000-03">
    <property type="protein sequence ID" value="Os02t0462000-03"/>
    <property type="gene ID" value="Os02g0462000"/>
</dbReference>